<accession>A0A6J4M7W2</accession>
<organism evidence="2">
    <name type="scientific">uncultured Nocardioidaceae bacterium</name>
    <dbReference type="NCBI Taxonomy" id="253824"/>
    <lineage>
        <taxon>Bacteria</taxon>
        <taxon>Bacillati</taxon>
        <taxon>Actinomycetota</taxon>
        <taxon>Actinomycetes</taxon>
        <taxon>Propionibacteriales</taxon>
        <taxon>Nocardioidaceae</taxon>
        <taxon>environmental samples</taxon>
    </lineage>
</organism>
<name>A0A6J4M7W2_9ACTN</name>
<protein>
    <submittedName>
        <fullName evidence="2">Uncharacterized protein</fullName>
    </submittedName>
</protein>
<feature type="region of interest" description="Disordered" evidence="1">
    <location>
        <begin position="1"/>
        <end position="64"/>
    </location>
</feature>
<evidence type="ECO:0000313" key="2">
    <source>
        <dbReference type="EMBL" id="CAA9350660.1"/>
    </source>
</evidence>
<gene>
    <name evidence="2" type="ORF">AVDCRST_MAG29-2216</name>
</gene>
<proteinExistence type="predicted"/>
<evidence type="ECO:0000256" key="1">
    <source>
        <dbReference type="SAM" id="MobiDB-lite"/>
    </source>
</evidence>
<sequence>GRWAPVGVHRHDVGHRPTAAGRGAAVSAHRRARRCAPTSSGQLPLRRRAAAALDTGNRRENGEL</sequence>
<dbReference type="EMBL" id="CADCUG010000135">
    <property type="protein sequence ID" value="CAA9350660.1"/>
    <property type="molecule type" value="Genomic_DNA"/>
</dbReference>
<dbReference type="AlphaFoldDB" id="A0A6J4M7W2"/>
<feature type="non-terminal residue" evidence="2">
    <location>
        <position position="64"/>
    </location>
</feature>
<reference evidence="2" key="1">
    <citation type="submission" date="2020-02" db="EMBL/GenBank/DDBJ databases">
        <authorList>
            <person name="Meier V. D."/>
        </authorList>
    </citation>
    <scope>NUCLEOTIDE SEQUENCE</scope>
    <source>
        <strain evidence="2">AVDCRST_MAG29</strain>
    </source>
</reference>
<feature type="non-terminal residue" evidence="2">
    <location>
        <position position="1"/>
    </location>
</feature>